<dbReference type="Proteomes" id="UP000430146">
    <property type="component" value="Unassembled WGS sequence"/>
</dbReference>
<organism evidence="1 2">
    <name type="scientific">Mycolicibacterium vanbaalenii</name>
    <name type="common">Mycobacterium vanbaalenii</name>
    <dbReference type="NCBI Taxonomy" id="110539"/>
    <lineage>
        <taxon>Bacteria</taxon>
        <taxon>Bacillati</taxon>
        <taxon>Actinomycetota</taxon>
        <taxon>Actinomycetes</taxon>
        <taxon>Mycobacteriales</taxon>
        <taxon>Mycobacteriaceae</taxon>
        <taxon>Mycolicibacterium</taxon>
    </lineage>
</organism>
<accession>A0A5S9MPB2</accession>
<reference evidence="1 2" key="1">
    <citation type="submission" date="2019-11" db="EMBL/GenBank/DDBJ databases">
        <authorList>
            <person name="Holert J."/>
        </authorList>
    </citation>
    <scope>NUCLEOTIDE SEQUENCE [LARGE SCALE GENOMIC DNA]</scope>
    <source>
        <strain evidence="1">BC8_1</strain>
    </source>
</reference>
<dbReference type="InterPro" id="IPR055664">
    <property type="entry name" value="DUF7240"/>
</dbReference>
<keyword evidence="2" id="KW-1185">Reference proteome</keyword>
<dbReference type="EMBL" id="CACSIP010000001">
    <property type="protein sequence ID" value="CAA0078309.1"/>
    <property type="molecule type" value="Genomic_DNA"/>
</dbReference>
<dbReference type="Pfam" id="PF23888">
    <property type="entry name" value="DUF7240"/>
    <property type="match status" value="1"/>
</dbReference>
<name>A0A5S9MPB2_MYCVN</name>
<protein>
    <submittedName>
        <fullName evidence="1">Uncharacterized protein</fullName>
    </submittedName>
</protein>
<gene>
    <name evidence="1" type="ORF">AELLOGFF_00010</name>
</gene>
<evidence type="ECO:0000313" key="1">
    <source>
        <dbReference type="EMBL" id="CAA0078309.1"/>
    </source>
</evidence>
<dbReference type="AlphaFoldDB" id="A0A5S9MPB2"/>
<proteinExistence type="predicted"/>
<sequence>MGHRAPYFAVVSLCVTTAHHWRDVRQFIRENGIADPLTALPSMHDLLDYTEKMVLQGITSGADRAAGEMERKAYLARLYGPQPGERPALAVLDPDGDDAASAGAVPAGFEDRREVEASFDAFAAAMR</sequence>
<evidence type="ECO:0000313" key="2">
    <source>
        <dbReference type="Proteomes" id="UP000430146"/>
    </source>
</evidence>